<name>A0A160TBS7_9ZZZZ</name>
<keyword evidence="2" id="KW-0540">Nuclease</keyword>
<protein>
    <submittedName>
        <fullName evidence="2">3'-5' exonuclease domain similar to epsilon subunit of DNA polymerase III, PA3232-type</fullName>
    </submittedName>
</protein>
<evidence type="ECO:0000313" key="2">
    <source>
        <dbReference type="EMBL" id="CUS41183.1"/>
    </source>
</evidence>
<accession>A0A160TBS7</accession>
<keyword evidence="2" id="KW-0378">Hydrolase</keyword>
<dbReference type="PANTHER" id="PTHR30231">
    <property type="entry name" value="DNA POLYMERASE III SUBUNIT EPSILON"/>
    <property type="match status" value="1"/>
</dbReference>
<dbReference type="AlphaFoldDB" id="A0A160TBS7"/>
<dbReference type="SUPFAM" id="SSF53098">
    <property type="entry name" value="Ribonuclease H-like"/>
    <property type="match status" value="1"/>
</dbReference>
<dbReference type="PANTHER" id="PTHR30231:SF7">
    <property type="entry name" value="BLR4117 PROTEIN"/>
    <property type="match status" value="1"/>
</dbReference>
<organism evidence="2">
    <name type="scientific">hydrothermal vent metagenome</name>
    <dbReference type="NCBI Taxonomy" id="652676"/>
    <lineage>
        <taxon>unclassified sequences</taxon>
        <taxon>metagenomes</taxon>
        <taxon>ecological metagenomes</taxon>
    </lineage>
</organism>
<dbReference type="Gene3D" id="3.30.420.10">
    <property type="entry name" value="Ribonuclease H-like superfamily/Ribonuclease H"/>
    <property type="match status" value="1"/>
</dbReference>
<dbReference type="NCBIfam" id="NF006601">
    <property type="entry name" value="PRK09145.1"/>
    <property type="match status" value="1"/>
</dbReference>
<gene>
    <name evidence="2" type="ORF">MGWOODY_Tha742</name>
</gene>
<dbReference type="InterPro" id="IPR013520">
    <property type="entry name" value="Ribonucl_H"/>
</dbReference>
<dbReference type="GO" id="GO:0008408">
    <property type="term" value="F:3'-5' exonuclease activity"/>
    <property type="evidence" value="ECO:0007669"/>
    <property type="project" value="TreeGrafter"/>
</dbReference>
<reference evidence="2" key="1">
    <citation type="submission" date="2015-10" db="EMBL/GenBank/DDBJ databases">
        <authorList>
            <person name="Gilbert D.G."/>
        </authorList>
    </citation>
    <scope>NUCLEOTIDE SEQUENCE</scope>
</reference>
<dbReference type="GO" id="GO:0005829">
    <property type="term" value="C:cytosol"/>
    <property type="evidence" value="ECO:0007669"/>
    <property type="project" value="TreeGrafter"/>
</dbReference>
<sequence length="207" mass="24097">MIPHWLRRRMPWYSPPPARWSIMEEPYKGDEIVVLDCETSMFDRKKGELLSVAAVVVKGQHIQLSDALDLTINSNAITDPNAVKVHYLRREDRLNGVAAAEAIEKLLDFIGNRPICGFYIEYDRAILNRYIRELYHFQLPNRFIEVSELYVRQKRRYIPELALDLTFEGLAKDLNVPVIDRHTALGDVISTALMWIKLTKFNTKRDP</sequence>
<dbReference type="CDD" id="cd06127">
    <property type="entry name" value="DEDDh"/>
    <property type="match status" value="1"/>
</dbReference>
<dbReference type="GO" id="GO:0003676">
    <property type="term" value="F:nucleic acid binding"/>
    <property type="evidence" value="ECO:0007669"/>
    <property type="project" value="InterPro"/>
</dbReference>
<proteinExistence type="predicted"/>
<evidence type="ECO:0000259" key="1">
    <source>
        <dbReference type="SMART" id="SM00479"/>
    </source>
</evidence>
<dbReference type="InterPro" id="IPR036397">
    <property type="entry name" value="RNaseH_sf"/>
</dbReference>
<dbReference type="SMART" id="SM00479">
    <property type="entry name" value="EXOIII"/>
    <property type="match status" value="1"/>
</dbReference>
<feature type="domain" description="Exonuclease" evidence="1">
    <location>
        <begin position="31"/>
        <end position="204"/>
    </location>
</feature>
<dbReference type="EMBL" id="CZQC01000036">
    <property type="protein sequence ID" value="CUS41183.1"/>
    <property type="molecule type" value="Genomic_DNA"/>
</dbReference>
<keyword evidence="2" id="KW-0269">Exonuclease</keyword>
<dbReference type="Pfam" id="PF00929">
    <property type="entry name" value="RNase_T"/>
    <property type="match status" value="1"/>
</dbReference>
<dbReference type="InterPro" id="IPR012337">
    <property type="entry name" value="RNaseH-like_sf"/>
</dbReference>